<sequence>MKSWIWFNNCSSPVHSRTNSLAATLVIFTYGVLESRQSLSFLMISGNLPIYSRPSLSIAKHDMTLVAWTWSKIIPVLVRNCTCFDVSFLSFSPASSGAATSLLKMLSAMPTIISWSSLLMKGRGISFSV</sequence>
<evidence type="ECO:0000313" key="2">
    <source>
        <dbReference type="Proteomes" id="UP000026961"/>
    </source>
</evidence>
<name>A0A0D9ZU04_9ORYZ</name>
<reference evidence="1" key="2">
    <citation type="submission" date="2018-05" db="EMBL/GenBank/DDBJ databases">
        <title>OgluRS3 (Oryza glumaepatula Reference Sequence Version 3).</title>
        <authorList>
            <person name="Zhang J."/>
            <person name="Kudrna D."/>
            <person name="Lee S."/>
            <person name="Talag J."/>
            <person name="Welchert J."/>
            <person name="Wing R.A."/>
        </authorList>
    </citation>
    <scope>NUCLEOTIDE SEQUENCE [LARGE SCALE GENOMIC DNA]</scope>
</reference>
<dbReference type="HOGENOM" id="CLU_1952160_0_0_1"/>
<keyword evidence="2" id="KW-1185">Reference proteome</keyword>
<dbReference type="Gramene" id="OGLUM05G02740.3">
    <property type="protein sequence ID" value="OGLUM05G02740.3"/>
    <property type="gene ID" value="OGLUM05G02740"/>
</dbReference>
<accession>A0A0D9ZU04</accession>
<reference evidence="1" key="1">
    <citation type="submission" date="2015-04" db="UniProtKB">
        <authorList>
            <consortium name="EnsemblPlants"/>
        </authorList>
    </citation>
    <scope>IDENTIFICATION</scope>
</reference>
<dbReference type="Proteomes" id="UP000026961">
    <property type="component" value="Chromosome 5"/>
</dbReference>
<evidence type="ECO:0000313" key="1">
    <source>
        <dbReference type="EnsemblPlants" id="OGLUM05G02740.3"/>
    </source>
</evidence>
<dbReference type="EnsemblPlants" id="OGLUM05G02740.3">
    <property type="protein sequence ID" value="OGLUM05G02740.3"/>
    <property type="gene ID" value="OGLUM05G02740"/>
</dbReference>
<proteinExistence type="predicted"/>
<protein>
    <submittedName>
        <fullName evidence="1">Uncharacterized protein</fullName>
    </submittedName>
</protein>
<dbReference type="AlphaFoldDB" id="A0A0D9ZU04"/>
<organism evidence="1">
    <name type="scientific">Oryza glumipatula</name>
    <dbReference type="NCBI Taxonomy" id="40148"/>
    <lineage>
        <taxon>Eukaryota</taxon>
        <taxon>Viridiplantae</taxon>
        <taxon>Streptophyta</taxon>
        <taxon>Embryophyta</taxon>
        <taxon>Tracheophyta</taxon>
        <taxon>Spermatophyta</taxon>
        <taxon>Magnoliopsida</taxon>
        <taxon>Liliopsida</taxon>
        <taxon>Poales</taxon>
        <taxon>Poaceae</taxon>
        <taxon>BOP clade</taxon>
        <taxon>Oryzoideae</taxon>
        <taxon>Oryzeae</taxon>
        <taxon>Oryzinae</taxon>
        <taxon>Oryza</taxon>
    </lineage>
</organism>